<organism evidence="1 2">
    <name type="scientific">Trichonephila inaurata madagascariensis</name>
    <dbReference type="NCBI Taxonomy" id="2747483"/>
    <lineage>
        <taxon>Eukaryota</taxon>
        <taxon>Metazoa</taxon>
        <taxon>Ecdysozoa</taxon>
        <taxon>Arthropoda</taxon>
        <taxon>Chelicerata</taxon>
        <taxon>Arachnida</taxon>
        <taxon>Araneae</taxon>
        <taxon>Araneomorphae</taxon>
        <taxon>Entelegynae</taxon>
        <taxon>Araneoidea</taxon>
        <taxon>Nephilidae</taxon>
        <taxon>Trichonephila</taxon>
        <taxon>Trichonephila inaurata</taxon>
    </lineage>
</organism>
<proteinExistence type="predicted"/>
<dbReference type="AlphaFoldDB" id="A0A8X6Y9G5"/>
<dbReference type="Proteomes" id="UP000886998">
    <property type="component" value="Unassembled WGS sequence"/>
</dbReference>
<evidence type="ECO:0000313" key="1">
    <source>
        <dbReference type="EMBL" id="GFY66795.1"/>
    </source>
</evidence>
<dbReference type="EMBL" id="BMAV01016243">
    <property type="protein sequence ID" value="GFY66795.1"/>
    <property type="molecule type" value="Genomic_DNA"/>
</dbReference>
<comment type="caution">
    <text evidence="1">The sequence shown here is derived from an EMBL/GenBank/DDBJ whole genome shotgun (WGS) entry which is preliminary data.</text>
</comment>
<protein>
    <submittedName>
        <fullName evidence="1">Uncharacterized protein</fullName>
    </submittedName>
</protein>
<sequence>MGADNCMLFSRHEVVEKQHTAPHSKFRLERTFRSNNLPTSHSLLPALNPCSLGKSNFRNGSFDPREDGFQFLKWEMKSHITQWNFNNRNCLVGAVMERERSTNQPQKYFINKFRKHYNKSKLSYELIT</sequence>
<evidence type="ECO:0000313" key="2">
    <source>
        <dbReference type="Proteomes" id="UP000886998"/>
    </source>
</evidence>
<gene>
    <name evidence="1" type="ORF">TNIN_77151</name>
</gene>
<accession>A0A8X6Y9G5</accession>
<keyword evidence="2" id="KW-1185">Reference proteome</keyword>
<name>A0A8X6Y9G5_9ARAC</name>
<reference evidence="1" key="1">
    <citation type="submission" date="2020-08" db="EMBL/GenBank/DDBJ databases">
        <title>Multicomponent nature underlies the extraordinary mechanical properties of spider dragline silk.</title>
        <authorList>
            <person name="Kono N."/>
            <person name="Nakamura H."/>
            <person name="Mori M."/>
            <person name="Yoshida Y."/>
            <person name="Ohtoshi R."/>
            <person name="Malay A.D."/>
            <person name="Moran D.A.P."/>
            <person name="Tomita M."/>
            <person name="Numata K."/>
            <person name="Arakawa K."/>
        </authorList>
    </citation>
    <scope>NUCLEOTIDE SEQUENCE</scope>
</reference>